<protein>
    <submittedName>
        <fullName evidence="5">Sugar isomerase</fullName>
    </submittedName>
</protein>
<gene>
    <name evidence="5" type="ORF">J0656_05465</name>
</gene>
<dbReference type="InterPro" id="IPR050337">
    <property type="entry name" value="L-rhamnose_isomerase"/>
</dbReference>
<sequence length="426" mass="48297">MIINKEQIASHNQINFDNHDQSFDFLANQLSKKGYDVEHILKKVTDFQVAIPSWALGAGGTRFGRFSYHGEPGTLEQKIEDVGMIHALTQSAGAISLHIPWDVPEDAEKVKKLTSVLDLKFDAMNSNTFQDQPDQEHSYKFGSLCSTDENARQQAIQHNIDVIRLGKKLGSKSLTVWLADGSSFPGQNNFQTVLKNTQDSLQQIYKTLPEDWKLFIEYKPYEPYFYSTVIQDWGTSFMLANECGPNAYTLVDLGHHLPNTNIEQIVATLMMKGKLGGFHFNDSKYGDDDLTVGSIKPYSLFLIFNELVYGMENNPQNPYPAWMIDASHNLKDPLEDLMQSLEAIRSSYAKALLVDQKSLREAQRNHDVSQCQEILQDAYHTDVRPLLERARISNGGALNPLDTYRYLDIRKQLIDERGKHTMATGL</sequence>
<dbReference type="RefSeq" id="WP_207032101.1">
    <property type="nucleotide sequence ID" value="NZ_JAFLNL010000002.1"/>
</dbReference>
<accession>A0ABS3G221</accession>
<evidence type="ECO:0000313" key="5">
    <source>
        <dbReference type="EMBL" id="MBO0353459.1"/>
    </source>
</evidence>
<dbReference type="Gene3D" id="3.20.20.150">
    <property type="entry name" value="Divalent-metal-dependent TIM barrel enzymes"/>
    <property type="match status" value="1"/>
</dbReference>
<evidence type="ECO:0000256" key="2">
    <source>
        <dbReference type="ARBA" id="ARBA00023211"/>
    </source>
</evidence>
<organism evidence="5 6">
    <name type="scientific">Flagellimonas aurea</name>
    <dbReference type="NCBI Taxonomy" id="2915619"/>
    <lineage>
        <taxon>Bacteria</taxon>
        <taxon>Pseudomonadati</taxon>
        <taxon>Bacteroidota</taxon>
        <taxon>Flavobacteriia</taxon>
        <taxon>Flavobacteriales</taxon>
        <taxon>Flavobacteriaceae</taxon>
        <taxon>Flagellimonas</taxon>
    </lineage>
</organism>
<dbReference type="InterPro" id="IPR013022">
    <property type="entry name" value="Xyl_isomerase-like_TIM-brl"/>
</dbReference>
<dbReference type="Pfam" id="PF01261">
    <property type="entry name" value="AP_endonuc_2"/>
    <property type="match status" value="1"/>
</dbReference>
<evidence type="ECO:0000256" key="1">
    <source>
        <dbReference type="ARBA" id="ARBA00022723"/>
    </source>
</evidence>
<feature type="domain" description="Xylose isomerase-like TIM barrel" evidence="4">
    <location>
        <begin position="104"/>
        <end position="289"/>
    </location>
</feature>
<dbReference type="GO" id="GO:0016853">
    <property type="term" value="F:isomerase activity"/>
    <property type="evidence" value="ECO:0007669"/>
    <property type="project" value="UniProtKB-KW"/>
</dbReference>
<reference evidence="5 6" key="1">
    <citation type="submission" date="2021-03" db="EMBL/GenBank/DDBJ databases">
        <title>Muricauda lutimaris sp. nov. and Muricauda ruestringensis sp. nov, two marine members of the Flavobacteriaceae isolated from deep sea sediments of Western Pacific.</title>
        <authorList>
            <person name="Zhao S."/>
            <person name="Liu R."/>
        </authorList>
    </citation>
    <scope>NUCLEOTIDE SEQUENCE [LARGE SCALE GENOMIC DNA]</scope>
    <source>
        <strain evidence="5 6">BC31-1-A7</strain>
    </source>
</reference>
<proteinExistence type="predicted"/>
<dbReference type="InterPro" id="IPR036237">
    <property type="entry name" value="Xyl_isomerase-like_sf"/>
</dbReference>
<evidence type="ECO:0000259" key="4">
    <source>
        <dbReference type="Pfam" id="PF01261"/>
    </source>
</evidence>
<keyword evidence="6" id="KW-1185">Reference proteome</keyword>
<dbReference type="Proteomes" id="UP000664044">
    <property type="component" value="Unassembled WGS sequence"/>
</dbReference>
<dbReference type="EMBL" id="JAFLNL010000002">
    <property type="protein sequence ID" value="MBO0353459.1"/>
    <property type="molecule type" value="Genomic_DNA"/>
</dbReference>
<evidence type="ECO:0000313" key="6">
    <source>
        <dbReference type="Proteomes" id="UP000664044"/>
    </source>
</evidence>
<dbReference type="PANTHER" id="PTHR30268:SF0">
    <property type="entry name" value="L-RHAMNOSE ISOMERASE"/>
    <property type="match status" value="1"/>
</dbReference>
<dbReference type="SUPFAM" id="SSF51658">
    <property type="entry name" value="Xylose isomerase-like"/>
    <property type="match status" value="1"/>
</dbReference>
<name>A0ABS3G221_9FLAO</name>
<keyword evidence="1" id="KW-0479">Metal-binding</keyword>
<comment type="caution">
    <text evidence="5">The sequence shown here is derived from an EMBL/GenBank/DDBJ whole genome shotgun (WGS) entry which is preliminary data.</text>
</comment>
<keyword evidence="3 5" id="KW-0413">Isomerase</keyword>
<dbReference type="PANTHER" id="PTHR30268">
    <property type="entry name" value="L-RHAMNOSE ISOMERASE"/>
    <property type="match status" value="1"/>
</dbReference>
<evidence type="ECO:0000256" key="3">
    <source>
        <dbReference type="ARBA" id="ARBA00023235"/>
    </source>
</evidence>
<keyword evidence="2" id="KW-0464">Manganese</keyword>